<gene>
    <name evidence="1" type="ORF">CDAR_584151</name>
</gene>
<sequence length="78" mass="8878">MSSRENEQSHKKKLLTLSHSHSNKTKIFTQAGVADSPLPQLNLVPLSASTLWELYLLRETVSSKQPFPREAAFKQEDR</sequence>
<comment type="caution">
    <text evidence="1">The sequence shown here is derived from an EMBL/GenBank/DDBJ whole genome shotgun (WGS) entry which is preliminary data.</text>
</comment>
<dbReference type="Proteomes" id="UP001054837">
    <property type="component" value="Unassembled WGS sequence"/>
</dbReference>
<name>A0AAV4W9C9_9ARAC</name>
<accession>A0AAV4W9C9</accession>
<evidence type="ECO:0000313" key="2">
    <source>
        <dbReference type="Proteomes" id="UP001054837"/>
    </source>
</evidence>
<organism evidence="1 2">
    <name type="scientific">Caerostris darwini</name>
    <dbReference type="NCBI Taxonomy" id="1538125"/>
    <lineage>
        <taxon>Eukaryota</taxon>
        <taxon>Metazoa</taxon>
        <taxon>Ecdysozoa</taxon>
        <taxon>Arthropoda</taxon>
        <taxon>Chelicerata</taxon>
        <taxon>Arachnida</taxon>
        <taxon>Araneae</taxon>
        <taxon>Araneomorphae</taxon>
        <taxon>Entelegynae</taxon>
        <taxon>Araneoidea</taxon>
        <taxon>Araneidae</taxon>
        <taxon>Caerostris</taxon>
    </lineage>
</organism>
<keyword evidence="2" id="KW-1185">Reference proteome</keyword>
<reference evidence="1 2" key="1">
    <citation type="submission" date="2021-06" db="EMBL/GenBank/DDBJ databases">
        <title>Caerostris darwini draft genome.</title>
        <authorList>
            <person name="Kono N."/>
            <person name="Arakawa K."/>
        </authorList>
    </citation>
    <scope>NUCLEOTIDE SEQUENCE [LARGE SCALE GENOMIC DNA]</scope>
</reference>
<evidence type="ECO:0000313" key="1">
    <source>
        <dbReference type="EMBL" id="GIY78853.1"/>
    </source>
</evidence>
<dbReference type="AlphaFoldDB" id="A0AAV4W9C9"/>
<protein>
    <submittedName>
        <fullName evidence="1">Uncharacterized protein</fullName>
    </submittedName>
</protein>
<proteinExistence type="predicted"/>
<dbReference type="EMBL" id="BPLQ01014286">
    <property type="protein sequence ID" value="GIY78853.1"/>
    <property type="molecule type" value="Genomic_DNA"/>
</dbReference>